<feature type="region of interest" description="Disordered" evidence="1">
    <location>
        <begin position="82"/>
        <end position="115"/>
    </location>
</feature>
<organism evidence="2 3">
    <name type="scientific">Trichobilharzia regenti</name>
    <name type="common">Nasal bird schistosome</name>
    <dbReference type="NCBI Taxonomy" id="157069"/>
    <lineage>
        <taxon>Eukaryota</taxon>
        <taxon>Metazoa</taxon>
        <taxon>Spiralia</taxon>
        <taxon>Lophotrochozoa</taxon>
        <taxon>Platyhelminthes</taxon>
        <taxon>Trematoda</taxon>
        <taxon>Digenea</taxon>
        <taxon>Strigeidida</taxon>
        <taxon>Schistosomatoidea</taxon>
        <taxon>Schistosomatidae</taxon>
        <taxon>Trichobilharzia</taxon>
    </lineage>
</organism>
<dbReference type="Proteomes" id="UP000050795">
    <property type="component" value="Unassembled WGS sequence"/>
</dbReference>
<dbReference type="AlphaFoldDB" id="A0AA85JIQ9"/>
<protein>
    <submittedName>
        <fullName evidence="3">Uncharacterized protein</fullName>
    </submittedName>
</protein>
<evidence type="ECO:0000313" key="2">
    <source>
        <dbReference type="Proteomes" id="UP000050795"/>
    </source>
</evidence>
<feature type="compositionally biased region" description="Polar residues" evidence="1">
    <location>
        <begin position="96"/>
        <end position="115"/>
    </location>
</feature>
<proteinExistence type="predicted"/>
<evidence type="ECO:0000256" key="1">
    <source>
        <dbReference type="SAM" id="MobiDB-lite"/>
    </source>
</evidence>
<name>A0AA85JIQ9_TRIRE</name>
<keyword evidence="2" id="KW-1185">Reference proteome</keyword>
<evidence type="ECO:0000313" key="3">
    <source>
        <dbReference type="WBParaSite" id="TREG1_23870.1"/>
    </source>
</evidence>
<reference evidence="3" key="2">
    <citation type="submission" date="2023-11" db="UniProtKB">
        <authorList>
            <consortium name="WormBaseParasite"/>
        </authorList>
    </citation>
    <scope>IDENTIFICATION</scope>
</reference>
<dbReference type="WBParaSite" id="TREG1_23870.1">
    <property type="protein sequence ID" value="TREG1_23870.1"/>
    <property type="gene ID" value="TREG1_23870"/>
</dbReference>
<accession>A0AA85JIQ9</accession>
<reference evidence="2" key="1">
    <citation type="submission" date="2022-06" db="EMBL/GenBank/DDBJ databases">
        <authorList>
            <person name="Berger JAMES D."/>
            <person name="Berger JAMES D."/>
        </authorList>
    </citation>
    <scope>NUCLEOTIDE SEQUENCE [LARGE SCALE GENOMIC DNA]</scope>
</reference>
<feature type="compositionally biased region" description="Basic and acidic residues" evidence="1">
    <location>
        <begin position="82"/>
        <end position="93"/>
    </location>
</feature>
<sequence length="165" mass="18281">MFAFIKISVFCRVTTQGVKTSGGLEGKKCTPLDVPLMIIPGCVLVPFRKVLRMETFPVKLSQQPKGFQQFNRIPLTRQANEVKHGGDSDELLRSAKTPTSPMRKNSQFANERSTHCGRQSVNLQNNPETNLDASAIVQPGGTWNIGMGGSWNIQTTHGEQWIRIA</sequence>